<dbReference type="SUPFAM" id="SSF53448">
    <property type="entry name" value="Nucleotide-diphospho-sugar transferases"/>
    <property type="match status" value="1"/>
</dbReference>
<dbReference type="PANTHER" id="PTHR31834:SF1">
    <property type="entry name" value="INITIATION-SPECIFIC ALPHA-1,6-MANNOSYLTRANSFERASE"/>
    <property type="match status" value="1"/>
</dbReference>
<dbReference type="VEuPathDB" id="FungiDB:I302_00212"/>
<gene>
    <name evidence="3" type="ORF">I302_00212</name>
    <name evidence="4" type="ORF">I302_101528</name>
</gene>
<evidence type="ECO:0000256" key="1">
    <source>
        <dbReference type="ARBA" id="ARBA00009003"/>
    </source>
</evidence>
<reference evidence="4" key="4">
    <citation type="submission" date="2024-02" db="EMBL/GenBank/DDBJ databases">
        <title>Comparative genomics of Cryptococcus and Kwoniella reveals pathogenesis evolution and contrasting modes of karyotype evolution via chromosome fusion or intercentromeric recombination.</title>
        <authorList>
            <person name="Coelho M.A."/>
            <person name="David-Palma M."/>
            <person name="Shea T."/>
            <person name="Bowers K."/>
            <person name="McGinley-Smith S."/>
            <person name="Mohammad A.W."/>
            <person name="Gnirke A."/>
            <person name="Yurkov A.M."/>
            <person name="Nowrousian M."/>
            <person name="Sun S."/>
            <person name="Cuomo C.A."/>
            <person name="Heitman J."/>
        </authorList>
    </citation>
    <scope>NUCLEOTIDE SEQUENCE</scope>
    <source>
        <strain evidence="4">CBS 10118</strain>
    </source>
</reference>
<evidence type="ECO:0008006" key="6">
    <source>
        <dbReference type="Google" id="ProtNLM"/>
    </source>
</evidence>
<dbReference type="PANTHER" id="PTHR31834">
    <property type="entry name" value="INITIATION-SPECIFIC ALPHA-1,6-MANNOSYLTRANSFERASE"/>
    <property type="match status" value="1"/>
</dbReference>
<accession>A0A1B9GCH5</accession>
<organism evidence="3">
    <name type="scientific">Kwoniella bestiolae CBS 10118</name>
    <dbReference type="NCBI Taxonomy" id="1296100"/>
    <lineage>
        <taxon>Eukaryota</taxon>
        <taxon>Fungi</taxon>
        <taxon>Dikarya</taxon>
        <taxon>Basidiomycota</taxon>
        <taxon>Agaricomycotina</taxon>
        <taxon>Tremellomycetes</taxon>
        <taxon>Tremellales</taxon>
        <taxon>Cryptococcaceae</taxon>
        <taxon>Kwoniella</taxon>
    </lineage>
</organism>
<dbReference type="InterPro" id="IPR039367">
    <property type="entry name" value="Och1-like"/>
</dbReference>
<evidence type="ECO:0000256" key="2">
    <source>
        <dbReference type="SAM" id="MobiDB-lite"/>
    </source>
</evidence>
<dbReference type="GO" id="GO:0006487">
    <property type="term" value="P:protein N-linked glycosylation"/>
    <property type="evidence" value="ECO:0007669"/>
    <property type="project" value="TreeGrafter"/>
</dbReference>
<evidence type="ECO:0000313" key="5">
    <source>
        <dbReference type="Proteomes" id="UP000092730"/>
    </source>
</evidence>
<sequence>MSLTSFLDTLRSQRYSLLPTNSSPASPDLIKPSSSTKKRLFQATALALVLLVITGYSLRPTKNGLETQVADPYEQFTDPNFHSELDPNLGLGGEDESADSENEKEPLSFPDIDVGSEEPPNGQSKQPNQGQIDASNWGLTEVMGWRAPNVGLKDLGEVAESRYRLGFEAGEEGAREYYQRLHDFALSLPMPLHSPLLSSLFYHSPPQYNAVVPSYPLSSGTKPPPKSMISYKYIHQTDKTFDPDNQLTKIWTDMNAPDGWELNFLDDTQAHEWMLKYFKRSDVSWAWDYMHRGVLKADFLRYLLPLIMGGVYSDVDTQPIRPIEQWGHNSVEYLDLSSTDGSGWRSKLSTNPAVIVGVDVDVHAYEGWENGWPRALGICQWTLSSSPSHPIFLDAVRRVVNATRVVEEWENWRAEEIEKLLGEGRESDAQALKEQHRDHAMNVMEWTGPGLFTDSVMGFLLARYNVTWHRLRGLNHPLRIGDVLILPITGFSPGGQPDFKAEGPDSVQANVLHNFRGSWKPDGARKK</sequence>
<dbReference type="AlphaFoldDB" id="A0A1B9GCH5"/>
<dbReference type="Pfam" id="PF04488">
    <property type="entry name" value="Gly_transf_sug"/>
    <property type="match status" value="1"/>
</dbReference>
<dbReference type="Proteomes" id="UP000092730">
    <property type="component" value="Chromosome 1"/>
</dbReference>
<protein>
    <recommendedName>
        <fullName evidence="6">Alpha 1,6-mannosyltransferase</fullName>
    </recommendedName>
</protein>
<proteinExistence type="inferred from homology"/>
<dbReference type="GO" id="GO:0000009">
    <property type="term" value="F:alpha-1,6-mannosyltransferase activity"/>
    <property type="evidence" value="ECO:0007669"/>
    <property type="project" value="InterPro"/>
</dbReference>
<dbReference type="KEGG" id="kbi:30204611"/>
<dbReference type="EMBL" id="CP144541">
    <property type="protein sequence ID" value="WVW79559.1"/>
    <property type="molecule type" value="Genomic_DNA"/>
</dbReference>
<dbReference type="EMBL" id="KI894018">
    <property type="protein sequence ID" value="OCF28723.1"/>
    <property type="molecule type" value="Genomic_DNA"/>
</dbReference>
<name>A0A1B9GCH5_9TREE</name>
<reference evidence="4" key="2">
    <citation type="submission" date="2013-07" db="EMBL/GenBank/DDBJ databases">
        <authorList>
            <consortium name="The Broad Institute Genome Sequencing Platform"/>
            <person name="Cuomo C."/>
            <person name="Litvintseva A."/>
            <person name="Chen Y."/>
            <person name="Heitman J."/>
            <person name="Sun S."/>
            <person name="Springer D."/>
            <person name="Dromer F."/>
            <person name="Young S.K."/>
            <person name="Zeng Q."/>
            <person name="Gargeya S."/>
            <person name="Fitzgerald M."/>
            <person name="Abouelleil A."/>
            <person name="Alvarado L."/>
            <person name="Berlin A.M."/>
            <person name="Chapman S.B."/>
            <person name="Dewar J."/>
            <person name="Goldberg J."/>
            <person name="Griggs A."/>
            <person name="Gujja S."/>
            <person name="Hansen M."/>
            <person name="Howarth C."/>
            <person name="Imamovic A."/>
            <person name="Larimer J."/>
            <person name="McCowan C."/>
            <person name="Murphy C."/>
            <person name="Pearson M."/>
            <person name="Priest M."/>
            <person name="Roberts A."/>
            <person name="Saif S."/>
            <person name="Shea T."/>
            <person name="Sykes S."/>
            <person name="Wortman J."/>
            <person name="Nusbaum C."/>
            <person name="Birren B."/>
        </authorList>
    </citation>
    <scope>NUCLEOTIDE SEQUENCE</scope>
    <source>
        <strain evidence="4">CBS 10118</strain>
    </source>
</reference>
<dbReference type="Gene3D" id="3.90.550.20">
    <property type="match status" value="1"/>
</dbReference>
<dbReference type="InterPro" id="IPR007577">
    <property type="entry name" value="GlycoTrfase_DXD_sugar-bd_CS"/>
</dbReference>
<dbReference type="GO" id="GO:0000136">
    <property type="term" value="C:mannan polymerase complex"/>
    <property type="evidence" value="ECO:0007669"/>
    <property type="project" value="TreeGrafter"/>
</dbReference>
<feature type="compositionally biased region" description="Polar residues" evidence="2">
    <location>
        <begin position="121"/>
        <end position="132"/>
    </location>
</feature>
<dbReference type="OrthoDB" id="409543at2759"/>
<dbReference type="STRING" id="1296100.A0A1B9GCH5"/>
<feature type="region of interest" description="Disordered" evidence="2">
    <location>
        <begin position="76"/>
        <end position="132"/>
    </location>
</feature>
<reference evidence="3" key="1">
    <citation type="submission" date="2013-07" db="EMBL/GenBank/DDBJ databases">
        <title>The Genome Sequence of Cryptococcus bestiolae CBS10118.</title>
        <authorList>
            <consortium name="The Broad Institute Genome Sequencing Platform"/>
            <person name="Cuomo C."/>
            <person name="Litvintseva A."/>
            <person name="Chen Y."/>
            <person name="Heitman J."/>
            <person name="Sun S."/>
            <person name="Springer D."/>
            <person name="Dromer F."/>
            <person name="Young S.K."/>
            <person name="Zeng Q."/>
            <person name="Gargeya S."/>
            <person name="Fitzgerald M."/>
            <person name="Abouelleil A."/>
            <person name="Alvarado L."/>
            <person name="Berlin A.M."/>
            <person name="Chapman S.B."/>
            <person name="Dewar J."/>
            <person name="Goldberg J."/>
            <person name="Griggs A."/>
            <person name="Gujja S."/>
            <person name="Hansen M."/>
            <person name="Howarth C."/>
            <person name="Imamovic A."/>
            <person name="Larimer J."/>
            <person name="McCowan C."/>
            <person name="Murphy C."/>
            <person name="Pearson M."/>
            <person name="Priest M."/>
            <person name="Roberts A."/>
            <person name="Saif S."/>
            <person name="Shea T."/>
            <person name="Sykes S."/>
            <person name="Wortman J."/>
            <person name="Nusbaum C."/>
            <person name="Birren B."/>
        </authorList>
    </citation>
    <scope>NUCLEOTIDE SEQUENCE [LARGE SCALE GENOMIC DNA]</scope>
    <source>
        <strain evidence="3">CBS 10118</strain>
    </source>
</reference>
<evidence type="ECO:0000313" key="3">
    <source>
        <dbReference type="EMBL" id="OCF28723.1"/>
    </source>
</evidence>
<dbReference type="InterPro" id="IPR029044">
    <property type="entry name" value="Nucleotide-diphossugar_trans"/>
</dbReference>
<dbReference type="GeneID" id="30204611"/>
<comment type="similarity">
    <text evidence="1">Belongs to the glycosyltransferase 32 family.</text>
</comment>
<reference evidence="3" key="3">
    <citation type="submission" date="2014-01" db="EMBL/GenBank/DDBJ databases">
        <title>Evolution of pathogenesis and genome organization in the Tremellales.</title>
        <authorList>
            <person name="Cuomo C."/>
            <person name="Litvintseva A."/>
            <person name="Heitman J."/>
            <person name="Chen Y."/>
            <person name="Sun S."/>
            <person name="Springer D."/>
            <person name="Dromer F."/>
            <person name="Young S."/>
            <person name="Zeng Q."/>
            <person name="Chapman S."/>
            <person name="Gujja S."/>
            <person name="Saif S."/>
            <person name="Birren B."/>
        </authorList>
    </citation>
    <scope>NUCLEOTIDE SEQUENCE</scope>
    <source>
        <strain evidence="3">CBS 10118</strain>
    </source>
</reference>
<evidence type="ECO:0000313" key="4">
    <source>
        <dbReference type="EMBL" id="WVW79559.1"/>
    </source>
</evidence>
<keyword evidence="5" id="KW-1185">Reference proteome</keyword>
<dbReference type="RefSeq" id="XP_019049793.1">
    <property type="nucleotide sequence ID" value="XM_019186915.1"/>
</dbReference>